<dbReference type="AlphaFoldDB" id="A0A433JN81"/>
<dbReference type="EMBL" id="RZGZ01000007">
    <property type="protein sequence ID" value="RUQ96901.1"/>
    <property type="molecule type" value="Genomic_DNA"/>
</dbReference>
<organism evidence="1 2">
    <name type="scientific">Labedella endophytica</name>
    <dbReference type="NCBI Taxonomy" id="1523160"/>
    <lineage>
        <taxon>Bacteria</taxon>
        <taxon>Bacillati</taxon>
        <taxon>Actinomycetota</taxon>
        <taxon>Actinomycetes</taxon>
        <taxon>Micrococcales</taxon>
        <taxon>Microbacteriaceae</taxon>
        <taxon>Labedella</taxon>
    </lineage>
</organism>
<gene>
    <name evidence="1" type="ORF">ELQ94_16770</name>
</gene>
<evidence type="ECO:0000313" key="2">
    <source>
        <dbReference type="Proteomes" id="UP000274909"/>
    </source>
</evidence>
<dbReference type="Pfam" id="PF16162">
    <property type="entry name" value="KwaB"/>
    <property type="match status" value="1"/>
</dbReference>
<reference evidence="1 2" key="1">
    <citation type="submission" date="2018-12" db="EMBL/GenBank/DDBJ databases">
        <authorList>
            <person name="Li F."/>
        </authorList>
    </citation>
    <scope>NUCLEOTIDE SEQUENCE [LARGE SCALE GENOMIC DNA]</scope>
    <source>
        <strain evidence="1 2">EGI 6500705</strain>
    </source>
</reference>
<accession>A0A433JN81</accession>
<comment type="caution">
    <text evidence="1">The sequence shown here is derived from an EMBL/GenBank/DDBJ whole genome shotgun (WGS) entry which is preliminary data.</text>
</comment>
<dbReference type="Proteomes" id="UP000274909">
    <property type="component" value="Unassembled WGS sequence"/>
</dbReference>
<keyword evidence="2" id="KW-1185">Reference proteome</keyword>
<evidence type="ECO:0000313" key="1">
    <source>
        <dbReference type="EMBL" id="RUQ96901.1"/>
    </source>
</evidence>
<proteinExistence type="predicted"/>
<dbReference type="InterPro" id="IPR032359">
    <property type="entry name" value="KwaB-like"/>
</dbReference>
<sequence>MRMTKFEWSQITRGPKKPLLMLGNPPREGVIDANRVDTSPDVKDELAGISDVAFARLREFEMLPYSETQIIEGDQYFVGSLASILGLDIDGLKNASGVELPLDDVGPDVTALTTAIARARATDARLTLAEVEAGKFVFYVVVVQDSEGVDIAFVRKTTGLKVATANKFFMRFADKMAKLEDPIFRIDYHFDFAVRGDDVAIWNVDNFLALFGDQDALKKAVPSFVQELNSNLGIQLSESTMTSMKDAGDHGSRFAQQIRRVSRLSYLREIEQASLASYLEDVSAIGHGIRVEGGEVHVPDEAIGSFLHLLEQRLWKGHFDGTVRRAQAFAAM</sequence>
<name>A0A433JN81_9MICO</name>
<protein>
    <submittedName>
        <fullName evidence="1">DUF4868 domain-containing protein</fullName>
    </submittedName>
</protein>